<dbReference type="Proteomes" id="UP000230903">
    <property type="component" value="Unassembled WGS sequence"/>
</dbReference>
<evidence type="ECO:0000256" key="4">
    <source>
        <dbReference type="HAMAP-Rule" id="MF_01366"/>
    </source>
</evidence>
<dbReference type="CDD" id="cd00392">
    <property type="entry name" value="Ribosomal_L13"/>
    <property type="match status" value="1"/>
</dbReference>
<reference evidence="6" key="1">
    <citation type="submission" date="2017-09" db="EMBL/GenBank/DDBJ databases">
        <title>Depth-based differentiation of microbial function through sediment-hosted aquifers and enrichment of novel symbionts in the deep terrestrial subsurface.</title>
        <authorList>
            <person name="Probst A.J."/>
            <person name="Ladd B."/>
            <person name="Jarett J.K."/>
            <person name="Geller-Mcgrath D.E."/>
            <person name="Sieber C.M.K."/>
            <person name="Emerson J.B."/>
            <person name="Anantharaman K."/>
            <person name="Thomas B.C."/>
            <person name="Malmstrom R."/>
            <person name="Stieglmeier M."/>
            <person name="Klingl A."/>
            <person name="Woyke T."/>
            <person name="Ryan C.M."/>
            <person name="Banfield J.F."/>
        </authorList>
    </citation>
    <scope>NUCLEOTIDE SEQUENCE [LARGE SCALE GENOMIC DNA]</scope>
</reference>
<dbReference type="Gene3D" id="3.90.1180.10">
    <property type="entry name" value="Ribosomal protein L13"/>
    <property type="match status" value="1"/>
</dbReference>
<dbReference type="EMBL" id="PFBC01000044">
    <property type="protein sequence ID" value="PIR87783.1"/>
    <property type="molecule type" value="Genomic_DNA"/>
</dbReference>
<dbReference type="Pfam" id="PF00572">
    <property type="entry name" value="Ribosomal_L13"/>
    <property type="match status" value="1"/>
</dbReference>
<protein>
    <recommendedName>
        <fullName evidence="4">Large ribosomal subunit protein uL13</fullName>
    </recommendedName>
</protein>
<dbReference type="AlphaFoldDB" id="A0A2H0UN17"/>
<evidence type="ECO:0000256" key="2">
    <source>
        <dbReference type="ARBA" id="ARBA00022980"/>
    </source>
</evidence>
<comment type="caution">
    <text evidence="5">The sequence shown here is derived from an EMBL/GenBank/DDBJ whole genome shotgun (WGS) entry which is preliminary data.</text>
</comment>
<dbReference type="SUPFAM" id="SSF52161">
    <property type="entry name" value="Ribosomal protein L13"/>
    <property type="match status" value="1"/>
</dbReference>
<dbReference type="GO" id="GO:0005840">
    <property type="term" value="C:ribosome"/>
    <property type="evidence" value="ECO:0007669"/>
    <property type="project" value="UniProtKB-KW"/>
</dbReference>
<dbReference type="GO" id="GO:0003735">
    <property type="term" value="F:structural constituent of ribosome"/>
    <property type="evidence" value="ECO:0007669"/>
    <property type="project" value="InterPro"/>
</dbReference>
<name>A0A2H0UN17_9BACT</name>
<dbReference type="GO" id="GO:1990904">
    <property type="term" value="C:ribonucleoprotein complex"/>
    <property type="evidence" value="ECO:0007669"/>
    <property type="project" value="UniProtKB-KW"/>
</dbReference>
<evidence type="ECO:0000313" key="5">
    <source>
        <dbReference type="EMBL" id="PIR87783.1"/>
    </source>
</evidence>
<keyword evidence="2 4" id="KW-0689">Ribosomal protein</keyword>
<dbReference type="PANTHER" id="PTHR11545:SF41">
    <property type="entry name" value="50S RIBOSOMAL PROTEIN L13, CHLOROPLASTIC"/>
    <property type="match status" value="1"/>
</dbReference>
<comment type="function">
    <text evidence="4">This protein is one of the early assembly proteins of the 50S ribosomal subunit, although it is not seen to bind rRNA by itself. It is important during the early stages of 50S assembly.</text>
</comment>
<comment type="subunit">
    <text evidence="4">Part of the 50S ribosomal subunit.</text>
</comment>
<dbReference type="PIRSF" id="PIRSF002181">
    <property type="entry name" value="Ribosomal_L13"/>
    <property type="match status" value="1"/>
</dbReference>
<dbReference type="NCBIfam" id="TIGR01066">
    <property type="entry name" value="rplM_bact"/>
    <property type="match status" value="1"/>
</dbReference>
<keyword evidence="3 4" id="KW-0687">Ribonucleoprotein</keyword>
<comment type="similarity">
    <text evidence="1 4">Belongs to the universal ribosomal protein uL13 family.</text>
</comment>
<organism evidence="5 6">
    <name type="scientific">Candidatus Harrisonbacteria bacterium CG10_big_fil_rev_8_21_14_0_10_45_28</name>
    <dbReference type="NCBI Taxonomy" id="1974586"/>
    <lineage>
        <taxon>Bacteria</taxon>
        <taxon>Candidatus Harrisoniibacteriota</taxon>
    </lineage>
</organism>
<evidence type="ECO:0000256" key="3">
    <source>
        <dbReference type="ARBA" id="ARBA00023274"/>
    </source>
</evidence>
<proteinExistence type="inferred from homology"/>
<evidence type="ECO:0000256" key="1">
    <source>
        <dbReference type="ARBA" id="ARBA00006227"/>
    </source>
</evidence>
<dbReference type="GO" id="GO:0006412">
    <property type="term" value="P:translation"/>
    <property type="evidence" value="ECO:0007669"/>
    <property type="project" value="UniProtKB-UniRule"/>
</dbReference>
<gene>
    <name evidence="4 5" type="primary">rplM</name>
    <name evidence="5" type="ORF">COU10_02835</name>
</gene>
<dbReference type="PANTHER" id="PTHR11545">
    <property type="entry name" value="RIBOSOMAL PROTEIN L13"/>
    <property type="match status" value="1"/>
</dbReference>
<dbReference type="InterPro" id="IPR036899">
    <property type="entry name" value="Ribosomal_uL13_sf"/>
</dbReference>
<dbReference type="GO" id="GO:0003729">
    <property type="term" value="F:mRNA binding"/>
    <property type="evidence" value="ECO:0007669"/>
    <property type="project" value="TreeGrafter"/>
</dbReference>
<dbReference type="InterPro" id="IPR005822">
    <property type="entry name" value="Ribosomal_uL13"/>
</dbReference>
<dbReference type="GO" id="GO:0017148">
    <property type="term" value="P:negative regulation of translation"/>
    <property type="evidence" value="ECO:0007669"/>
    <property type="project" value="TreeGrafter"/>
</dbReference>
<sequence>MATKSIGKPVKKVEYVIDAANRAVGRVASEAAHILQGKNDVDYVPNLLGKNTVVIKNVASVKMTGDQEKKIYYHHTGYMGHLKEMTYKQQFERDPKTVIEKAVFNMLPKNRLRQRWMNRLKIEV</sequence>
<dbReference type="InterPro" id="IPR005823">
    <property type="entry name" value="Ribosomal_uL13_bac-type"/>
</dbReference>
<dbReference type="HAMAP" id="MF_01366">
    <property type="entry name" value="Ribosomal_uL13"/>
    <property type="match status" value="1"/>
</dbReference>
<evidence type="ECO:0000313" key="6">
    <source>
        <dbReference type="Proteomes" id="UP000230903"/>
    </source>
</evidence>
<accession>A0A2H0UN17</accession>